<dbReference type="STRING" id="318464.IO99_15055"/>
<protein>
    <recommendedName>
        <fullName evidence="2">Phage capsid-like C-terminal domain-containing protein</fullName>
    </recommendedName>
</protein>
<dbReference type="Proteomes" id="UP000028542">
    <property type="component" value="Unassembled WGS sequence"/>
</dbReference>
<comment type="caution">
    <text evidence="3">The sequence shown here is derived from an EMBL/GenBank/DDBJ whole genome shotgun (WGS) entry which is preliminary data.</text>
</comment>
<proteinExistence type="predicted"/>
<keyword evidence="4" id="KW-1185">Reference proteome</keyword>
<comment type="subcellular location">
    <subcellularLocation>
        <location evidence="1">Virion</location>
    </subcellularLocation>
</comment>
<dbReference type="RefSeq" id="WP_035134643.1">
    <property type="nucleotide sequence ID" value="NZ_JPMD01000037.1"/>
</dbReference>
<dbReference type="SUPFAM" id="SSF56563">
    <property type="entry name" value="Major capsid protein gp5"/>
    <property type="match status" value="1"/>
</dbReference>
<organism evidence="3 4">
    <name type="scientific">Clostridium sulfidigenes</name>
    <dbReference type="NCBI Taxonomy" id="318464"/>
    <lineage>
        <taxon>Bacteria</taxon>
        <taxon>Bacillati</taxon>
        <taxon>Bacillota</taxon>
        <taxon>Clostridia</taxon>
        <taxon>Eubacteriales</taxon>
        <taxon>Clostridiaceae</taxon>
        <taxon>Clostridium</taxon>
    </lineage>
</organism>
<evidence type="ECO:0000259" key="2">
    <source>
        <dbReference type="Pfam" id="PF05065"/>
    </source>
</evidence>
<sequence length="285" mass="31239">MADTDLILSQQLDGIIPTEISNEIVKQIMQGSICMKYAKVEPMTTPKKTIPVVINVPGATWVGEGEKIKVGKPSIVPVTLEAKKIAIIMTASREALTDPVANLFEDLKDAIAESFYSVIDRTILTGDAANPFKKTLLSVGTPNGITETDDIMIDISNTLGKVEESGFTPTVLIQAPKTKTKLRNLKTTMGTQLVTDVNNIYSTPVEYTTHFDNTKTPLITGDFDYLRLGVLQDIQYEVLRESTLTLEDGTSVNLGQDDLMGLRVTMRIASQVLRDEAFSIMIPKV</sequence>
<dbReference type="EMBL" id="JPMD01000037">
    <property type="protein sequence ID" value="KEZ85390.1"/>
    <property type="molecule type" value="Genomic_DNA"/>
</dbReference>
<dbReference type="eggNOG" id="COG4653">
    <property type="taxonomic scope" value="Bacteria"/>
</dbReference>
<dbReference type="Gene3D" id="3.30.2320.10">
    <property type="entry name" value="hypothetical protein PF0899 domain"/>
    <property type="match status" value="1"/>
</dbReference>
<evidence type="ECO:0000313" key="3">
    <source>
        <dbReference type="EMBL" id="KEZ85390.1"/>
    </source>
</evidence>
<dbReference type="Pfam" id="PF05065">
    <property type="entry name" value="Phage_capsid"/>
    <property type="match status" value="1"/>
</dbReference>
<name>A0A084J8V6_9CLOT</name>
<dbReference type="AlphaFoldDB" id="A0A084J8V6"/>
<dbReference type="InterPro" id="IPR054612">
    <property type="entry name" value="Phage_capsid-like_C"/>
</dbReference>
<dbReference type="Gene3D" id="3.30.2400.10">
    <property type="entry name" value="Major capsid protein gp5"/>
    <property type="match status" value="1"/>
</dbReference>
<accession>A0A084J8V6</accession>
<dbReference type="InterPro" id="IPR024455">
    <property type="entry name" value="Phage_capsid"/>
</dbReference>
<feature type="domain" description="Phage capsid-like C-terminal" evidence="2">
    <location>
        <begin position="15"/>
        <end position="280"/>
    </location>
</feature>
<evidence type="ECO:0000313" key="4">
    <source>
        <dbReference type="Proteomes" id="UP000028542"/>
    </source>
</evidence>
<reference evidence="3 4" key="1">
    <citation type="submission" date="2014-07" db="EMBL/GenBank/DDBJ databases">
        <title>Draft genome of Clostridium sulfidigenes 113A isolated from sediments associated with methane hydrate from Krishna Godavari basin.</title>
        <authorList>
            <person name="Honkalas V.S."/>
            <person name="Dabir A.P."/>
            <person name="Arora P."/>
            <person name="Dhakephalkar P.K."/>
        </authorList>
    </citation>
    <scope>NUCLEOTIDE SEQUENCE [LARGE SCALE GENOMIC DNA]</scope>
    <source>
        <strain evidence="3 4">113A</strain>
    </source>
</reference>
<dbReference type="NCBIfam" id="TIGR01554">
    <property type="entry name" value="major_cap_HK97"/>
    <property type="match status" value="1"/>
</dbReference>
<evidence type="ECO:0000256" key="1">
    <source>
        <dbReference type="ARBA" id="ARBA00004328"/>
    </source>
</evidence>
<gene>
    <name evidence="3" type="ORF">IO99_15055</name>
</gene>